<evidence type="ECO:0000313" key="6">
    <source>
        <dbReference type="Proteomes" id="UP000199413"/>
    </source>
</evidence>
<dbReference type="InterPro" id="IPR000639">
    <property type="entry name" value="Epox_hydrolase-like"/>
</dbReference>
<feature type="compositionally biased region" description="Polar residues" evidence="2">
    <location>
        <begin position="47"/>
        <end position="57"/>
    </location>
</feature>
<dbReference type="EMBL" id="FMHV01000002">
    <property type="protein sequence ID" value="SCL30495.1"/>
    <property type="molecule type" value="Genomic_DNA"/>
</dbReference>
<evidence type="ECO:0000256" key="2">
    <source>
        <dbReference type="SAM" id="MobiDB-lite"/>
    </source>
</evidence>
<dbReference type="InterPro" id="IPR000073">
    <property type="entry name" value="AB_hydrolase_1"/>
</dbReference>
<evidence type="ECO:0000256" key="3">
    <source>
        <dbReference type="SAM" id="SignalP"/>
    </source>
</evidence>
<feature type="domain" description="AB hydrolase-1" evidence="4">
    <location>
        <begin position="94"/>
        <end position="341"/>
    </location>
</feature>
<dbReference type="Pfam" id="PF00561">
    <property type="entry name" value="Abhydrolase_1"/>
    <property type="match status" value="1"/>
</dbReference>
<dbReference type="InterPro" id="IPR029058">
    <property type="entry name" value="AB_hydrolase_fold"/>
</dbReference>
<evidence type="ECO:0000313" key="5">
    <source>
        <dbReference type="EMBL" id="SCL30495.1"/>
    </source>
</evidence>
<dbReference type="Gene3D" id="3.40.50.1820">
    <property type="entry name" value="alpha/beta hydrolase"/>
    <property type="match status" value="1"/>
</dbReference>
<name>A0A1C6SMG9_9ACTN</name>
<feature type="signal peptide" evidence="3">
    <location>
        <begin position="1"/>
        <end position="38"/>
    </location>
</feature>
<dbReference type="PANTHER" id="PTHR43329">
    <property type="entry name" value="EPOXIDE HYDROLASE"/>
    <property type="match status" value="1"/>
</dbReference>
<keyword evidence="3" id="KW-0732">Signal</keyword>
<accession>A0A1C6SMG9</accession>
<protein>
    <submittedName>
        <fullName evidence="5">Pimeloyl-ACP methyl ester carboxylesterase</fullName>
    </submittedName>
</protein>
<dbReference type="Proteomes" id="UP000199413">
    <property type="component" value="Unassembled WGS sequence"/>
</dbReference>
<dbReference type="PROSITE" id="PS51318">
    <property type="entry name" value="TAT"/>
    <property type="match status" value="1"/>
</dbReference>
<dbReference type="AlphaFoldDB" id="A0A1C6SMG9"/>
<evidence type="ECO:0000259" key="4">
    <source>
        <dbReference type="Pfam" id="PF00561"/>
    </source>
</evidence>
<dbReference type="PRINTS" id="PR00412">
    <property type="entry name" value="EPOXHYDRLASE"/>
</dbReference>
<dbReference type="STRING" id="568872.GA0070624_4088"/>
<dbReference type="SUPFAM" id="SSF53474">
    <property type="entry name" value="alpha/beta-Hydrolases"/>
    <property type="match status" value="1"/>
</dbReference>
<dbReference type="GO" id="GO:0016787">
    <property type="term" value="F:hydrolase activity"/>
    <property type="evidence" value="ECO:0007669"/>
    <property type="project" value="UniProtKB-KW"/>
</dbReference>
<keyword evidence="6" id="KW-1185">Reference proteome</keyword>
<feature type="chain" id="PRO_5008745910" evidence="3">
    <location>
        <begin position="39"/>
        <end position="363"/>
    </location>
</feature>
<dbReference type="InterPro" id="IPR006311">
    <property type="entry name" value="TAT_signal"/>
</dbReference>
<sequence>MIKTEPTEAMSGPRRRALLGAAAAAVGTAALAPLDALAAHPAHAAGENQSQNPTGPGSVSGAPQLPAGFRTTFTSRFIYANGLRQHVVIGGDGPPLLLVHGWPENWYAWRFLMPALARDFTVIAVDQRGIGLTDKPQDGYDAGTLANDLAALMEALGHERFAVVGHDTGYFIGYALAADHRDRVDRVALAEIPGPPGVVIPGPPLFLPEALNNRLWHIPFNRVNDELIVDMVHGNADAFYRYEFTIQAGPMLLPEYAIDYYVSLYNRDRDALRATFGLYRAWDAMIAQNMQRASQKLTMPVLGIGGEKSWAEHAGQGMEDIATDVQTVVIPGAGHWVAEQAPEEMLAALTAFLAPYRAAAANR</sequence>
<feature type="region of interest" description="Disordered" evidence="2">
    <location>
        <begin position="42"/>
        <end position="65"/>
    </location>
</feature>
<gene>
    <name evidence="5" type="ORF">GA0070624_4088</name>
</gene>
<evidence type="ECO:0000256" key="1">
    <source>
        <dbReference type="ARBA" id="ARBA00022801"/>
    </source>
</evidence>
<keyword evidence="1" id="KW-0378">Hydrolase</keyword>
<reference evidence="6" key="1">
    <citation type="submission" date="2016-06" db="EMBL/GenBank/DDBJ databases">
        <authorList>
            <person name="Varghese N."/>
            <person name="Submissions Spin"/>
        </authorList>
    </citation>
    <scope>NUCLEOTIDE SEQUENCE [LARGE SCALE GENOMIC DNA]</scope>
    <source>
        <strain evidence="6">DSM 45431</strain>
    </source>
</reference>
<proteinExistence type="predicted"/>
<organism evidence="5 6">
    <name type="scientific">Micromonospora rhizosphaerae</name>
    <dbReference type="NCBI Taxonomy" id="568872"/>
    <lineage>
        <taxon>Bacteria</taxon>
        <taxon>Bacillati</taxon>
        <taxon>Actinomycetota</taxon>
        <taxon>Actinomycetes</taxon>
        <taxon>Micromonosporales</taxon>
        <taxon>Micromonosporaceae</taxon>
        <taxon>Micromonospora</taxon>
    </lineage>
</organism>